<dbReference type="PROSITE" id="PS00108">
    <property type="entry name" value="PROTEIN_KINASE_ST"/>
    <property type="match status" value="1"/>
</dbReference>
<dbReference type="GO" id="GO:1990604">
    <property type="term" value="C:IRE1-TRAF2-ASK1 complex"/>
    <property type="evidence" value="ECO:0007669"/>
    <property type="project" value="TreeGrafter"/>
</dbReference>
<keyword evidence="9 19" id="KW-0547">Nucleotide-binding</keyword>
<feature type="compositionally biased region" description="Polar residues" evidence="20">
    <location>
        <begin position="41"/>
        <end position="62"/>
    </location>
</feature>
<evidence type="ECO:0000256" key="18">
    <source>
        <dbReference type="ARBA" id="ARBA00048977"/>
    </source>
</evidence>
<dbReference type="PROSITE" id="PS50011">
    <property type="entry name" value="PROTEIN_KINASE_DOM"/>
    <property type="match status" value="1"/>
</dbReference>
<evidence type="ECO:0000256" key="8">
    <source>
        <dbReference type="ARBA" id="ARBA00022729"/>
    </source>
</evidence>
<dbReference type="GO" id="GO:0046872">
    <property type="term" value="F:metal ion binding"/>
    <property type="evidence" value="ECO:0007669"/>
    <property type="project" value="UniProtKB-KW"/>
</dbReference>
<dbReference type="GO" id="GO:0070059">
    <property type="term" value="P:intrinsic apoptotic signaling pathway in response to endoplasmic reticulum stress"/>
    <property type="evidence" value="ECO:0007669"/>
    <property type="project" value="TreeGrafter"/>
</dbReference>
<evidence type="ECO:0000256" key="19">
    <source>
        <dbReference type="PROSITE-ProRule" id="PRU10141"/>
    </source>
</evidence>
<dbReference type="Pfam" id="PF06479">
    <property type="entry name" value="Ribonuc_2-5A"/>
    <property type="match status" value="1"/>
</dbReference>
<feature type="region of interest" description="Disordered" evidence="20">
    <location>
        <begin position="41"/>
        <end position="73"/>
    </location>
</feature>
<evidence type="ECO:0000256" key="3">
    <source>
        <dbReference type="ARBA" id="ARBA00012513"/>
    </source>
</evidence>
<keyword evidence="5" id="KW-0808">Transferase</keyword>
<dbReference type="GO" id="GO:0004521">
    <property type="term" value="F:RNA endonuclease activity"/>
    <property type="evidence" value="ECO:0007669"/>
    <property type="project" value="InterPro"/>
</dbReference>
<dbReference type="SMART" id="SM00564">
    <property type="entry name" value="PQQ"/>
    <property type="match status" value="2"/>
</dbReference>
<evidence type="ECO:0000256" key="17">
    <source>
        <dbReference type="ARBA" id="ARBA00048659"/>
    </source>
</evidence>
<feature type="signal peptide" evidence="21">
    <location>
        <begin position="1"/>
        <end position="25"/>
    </location>
</feature>
<dbReference type="CDD" id="cd10422">
    <property type="entry name" value="RNase_Ire1"/>
    <property type="match status" value="1"/>
</dbReference>
<dbReference type="PANTHER" id="PTHR13954:SF6">
    <property type="entry name" value="NON-SPECIFIC SERINE_THREONINE PROTEIN KINASE"/>
    <property type="match status" value="1"/>
</dbReference>
<dbReference type="CDD" id="cd13982">
    <property type="entry name" value="STKc_IRE1"/>
    <property type="match status" value="1"/>
</dbReference>
<protein>
    <recommendedName>
        <fullName evidence="3">non-specific serine/threonine protein kinase</fullName>
        <ecNumber evidence="3">2.7.11.1</ecNumber>
    </recommendedName>
</protein>
<evidence type="ECO:0000256" key="21">
    <source>
        <dbReference type="SAM" id="SignalP"/>
    </source>
</evidence>
<evidence type="ECO:0000256" key="12">
    <source>
        <dbReference type="ARBA" id="ARBA00022840"/>
    </source>
</evidence>
<comment type="catalytic activity">
    <reaction evidence="18">
        <text>L-seryl-[protein] + ATP = O-phospho-L-seryl-[protein] + ADP + H(+)</text>
        <dbReference type="Rhea" id="RHEA:17989"/>
        <dbReference type="Rhea" id="RHEA-COMP:9863"/>
        <dbReference type="Rhea" id="RHEA-COMP:11604"/>
        <dbReference type="ChEBI" id="CHEBI:15378"/>
        <dbReference type="ChEBI" id="CHEBI:29999"/>
        <dbReference type="ChEBI" id="CHEBI:30616"/>
        <dbReference type="ChEBI" id="CHEBI:83421"/>
        <dbReference type="ChEBI" id="CHEBI:456216"/>
        <dbReference type="EC" id="2.7.11.1"/>
    </reaction>
    <physiologicalReaction direction="left-to-right" evidence="18">
        <dbReference type="Rhea" id="RHEA:17990"/>
    </physiologicalReaction>
</comment>
<dbReference type="InterPro" id="IPR011047">
    <property type="entry name" value="Quinoprotein_ADH-like_sf"/>
</dbReference>
<feature type="domain" description="KEN" evidence="23">
    <location>
        <begin position="1136"/>
        <end position="1268"/>
    </location>
</feature>
<keyword evidence="12 19" id="KW-0067">ATP-binding</keyword>
<dbReference type="FunFam" id="1.10.510.10:FF:000572">
    <property type="entry name" value="Serine/threonine-protein kinase/endoribonuclease IRE1"/>
    <property type="match status" value="1"/>
</dbReference>
<dbReference type="GO" id="GO:0006397">
    <property type="term" value="P:mRNA processing"/>
    <property type="evidence" value="ECO:0007669"/>
    <property type="project" value="InterPro"/>
</dbReference>
<keyword evidence="10 24" id="KW-0418">Kinase</keyword>
<dbReference type="Gene3D" id="1.10.510.10">
    <property type="entry name" value="Transferase(Phosphotransferase) domain 1"/>
    <property type="match status" value="1"/>
</dbReference>
<keyword evidence="8 21" id="KW-0732">Signal</keyword>
<keyword evidence="25" id="KW-1185">Reference proteome</keyword>
<dbReference type="SUPFAM" id="SSF50998">
    <property type="entry name" value="Quinoprotein alcohol dehydrogenase-like"/>
    <property type="match status" value="1"/>
</dbReference>
<feature type="region of interest" description="Disordered" evidence="20">
    <location>
        <begin position="697"/>
        <end position="796"/>
    </location>
</feature>
<sequence length="1271" mass="142149">MQLRLGRYLIAFAVLPVAHTAIVDASPSQQTHHPEQHFQIANQDSNPSSHTNSRSNANHNVDPNSSNPASAAAAAGYVPQYNQDAERVISRISQSHPSISDSNVRYRRDTAPLNIKKRATDEYQTKFTDYITSDDASALATLAPALAVRAPTPRLRSSPTPGSGVASQHLARSLGDWEVEDFVLMATVDGDLYAADRTTGRERWRLEVELPMVETIHYRANSSNTDDDFNPVDHYLWAVEPSQDGSLYLWVPGENSLSGASIVQTGLTMRKLVEELAPYADAEQAVIYVGSKSTTLITLDAATGRVLKWFGESGTHVNEPESCLRPAAPFDREECASTGTIRLGRTEYTVAIQREDGKPVAMLKYREWGPNNFDQDLLQQYHASQTSFDNRYITSRHDGKVYGLDYGFDEATFHEPNTEPGSTVFARKLPCPVARVFDLCRPRDVEAETNPELVVFPQPAPPAKNLREETARSTSIFLNKTQGGSWFALSGASYPMITNAPVALMAMDGLIEMPKSLEFDALCKALVGTHSLGSVSNGSKSKHHVHLIESGGPPQSKVENEYDYIDYIPPVDIVMKDPPTFIERVKSLPQTAVRLVALSIIDLVSNPALFCLLIFALFYYQDDVRRWIRQRVKHGWLQDAGSSRKRIRKFLTPMEERDDPMESLNQEDRTPSATESSMTDRISKEISQVEANQVLDEDEIVETLGPKVNKTVSLDMPEKNENKENGVSTPPVEPAANSPNLSDNVVPSADSANAPPPKKKAHRGRRGGVKHKKKKRDSSQSREEDEASKAIDQNTKSVDDAVKGVLKITQQRETQVEPDVHSIMEDPENLNSPRLRMGQLEVDMNNQLGTGSNGTLVFAGRFDGRDVAVKRMLIQFYDIASQETRLLRESDDHPNVIRYHSQQVRDGFLYIALERCAASLSDVVEKPHMFRQLADAGRQDIPSVLYQITNGIKHLHSLRIVHRDLKPQNILVNMGNDGKPRLLVSDFGLCKKLEGGQSSFGATTGRAAGTSGWRAPELLLDDDARDIMESSIHSGSGSVLVGDGLTPRRATRSIDIFSLGLVFYYVLTNGAHPFDCGDRYMREVNIRKGKYNLDHLEVLGEFRYEAEDLIKDMLNANPKQRPPAHEVLAHPFFWPPRKRLAFLADVSDHFEKEQRDPPSEALQELERHAPAITKGDFLRALPREFTESLGKQRKYTGSRLLDLLRALRNKKNHYEDMSDSLKRTVGSLPDGYLSFWTVKFPMLLLVCWDVVYCLGWDSTDRFREYYEPGSI</sequence>
<feature type="compositionally biased region" description="Low complexity" evidence="20">
    <location>
        <begin position="63"/>
        <end position="73"/>
    </location>
</feature>
<dbReference type="GO" id="GO:0004674">
    <property type="term" value="F:protein serine/threonine kinase activity"/>
    <property type="evidence" value="ECO:0007669"/>
    <property type="project" value="UniProtKB-KW"/>
</dbReference>
<dbReference type="InterPro" id="IPR017441">
    <property type="entry name" value="Protein_kinase_ATP_BS"/>
</dbReference>
<dbReference type="Proteomes" id="UP000222788">
    <property type="component" value="Unassembled WGS sequence"/>
</dbReference>
<organism evidence="24 25">
    <name type="scientific">Ceratocystis fimbriata CBS 114723</name>
    <dbReference type="NCBI Taxonomy" id="1035309"/>
    <lineage>
        <taxon>Eukaryota</taxon>
        <taxon>Fungi</taxon>
        <taxon>Dikarya</taxon>
        <taxon>Ascomycota</taxon>
        <taxon>Pezizomycotina</taxon>
        <taxon>Sordariomycetes</taxon>
        <taxon>Hypocreomycetidae</taxon>
        <taxon>Microascales</taxon>
        <taxon>Ceratocystidaceae</taxon>
        <taxon>Ceratocystis</taxon>
    </lineage>
</organism>
<dbReference type="PROSITE" id="PS51392">
    <property type="entry name" value="KEN"/>
    <property type="match status" value="1"/>
</dbReference>
<gene>
    <name evidence="24" type="primary">ppk4</name>
    <name evidence="24" type="ORF">CFIMG_006351RAa</name>
</gene>
<evidence type="ECO:0000256" key="5">
    <source>
        <dbReference type="ARBA" id="ARBA00022679"/>
    </source>
</evidence>
<dbReference type="Gene3D" id="3.30.200.20">
    <property type="entry name" value="Phosphorylase Kinase, domain 1"/>
    <property type="match status" value="1"/>
</dbReference>
<dbReference type="OrthoDB" id="63989at2759"/>
<keyword evidence="16" id="KW-0325">Glycoprotein</keyword>
<keyword evidence="11" id="KW-0378">Hydrolase</keyword>
<feature type="binding site" evidence="19">
    <location>
        <position position="870"/>
    </location>
    <ligand>
        <name>ATP</name>
        <dbReference type="ChEBI" id="CHEBI:30616"/>
    </ligand>
</feature>
<dbReference type="InterPro" id="IPR018391">
    <property type="entry name" value="PQQ_b-propeller_rpt"/>
</dbReference>
<dbReference type="EMBL" id="APWK03000141">
    <property type="protein sequence ID" value="PHH50205.1"/>
    <property type="molecule type" value="Genomic_DNA"/>
</dbReference>
<evidence type="ECO:0000313" key="25">
    <source>
        <dbReference type="Proteomes" id="UP000222788"/>
    </source>
</evidence>
<evidence type="ECO:0000256" key="14">
    <source>
        <dbReference type="ARBA" id="ARBA00022989"/>
    </source>
</evidence>
<evidence type="ECO:0000256" key="11">
    <source>
        <dbReference type="ARBA" id="ARBA00022801"/>
    </source>
</evidence>
<dbReference type="STRING" id="1035309.A0A2C5WVH9"/>
<keyword evidence="4" id="KW-0723">Serine/threonine-protein kinase</keyword>
<evidence type="ECO:0000256" key="2">
    <source>
        <dbReference type="ARBA" id="ARBA00004479"/>
    </source>
</evidence>
<evidence type="ECO:0000256" key="4">
    <source>
        <dbReference type="ARBA" id="ARBA00022527"/>
    </source>
</evidence>
<comment type="caution">
    <text evidence="24">The sequence shown here is derived from an EMBL/GenBank/DDBJ whole genome shotgun (WGS) entry which is preliminary data.</text>
</comment>
<dbReference type="InterPro" id="IPR011009">
    <property type="entry name" value="Kinase-like_dom_sf"/>
</dbReference>
<dbReference type="GO" id="GO:0051082">
    <property type="term" value="F:unfolded protein binding"/>
    <property type="evidence" value="ECO:0007669"/>
    <property type="project" value="TreeGrafter"/>
</dbReference>
<dbReference type="InterPro" id="IPR000719">
    <property type="entry name" value="Prot_kinase_dom"/>
</dbReference>
<dbReference type="InterPro" id="IPR015943">
    <property type="entry name" value="WD40/YVTN_repeat-like_dom_sf"/>
</dbReference>
<dbReference type="PROSITE" id="PS00107">
    <property type="entry name" value="PROTEIN_KINASE_ATP"/>
    <property type="match status" value="1"/>
</dbReference>
<dbReference type="PANTHER" id="PTHR13954">
    <property type="entry name" value="IRE1-RELATED"/>
    <property type="match status" value="1"/>
</dbReference>
<dbReference type="Pfam" id="PF00069">
    <property type="entry name" value="Pkinase"/>
    <property type="match status" value="1"/>
</dbReference>
<comment type="cofactor">
    <cofactor evidence="1">
        <name>Mg(2+)</name>
        <dbReference type="ChEBI" id="CHEBI:18420"/>
    </cofactor>
</comment>
<dbReference type="Gene3D" id="2.130.10.10">
    <property type="entry name" value="YVTN repeat-like/Quinoprotein amine dehydrogenase"/>
    <property type="match status" value="1"/>
</dbReference>
<dbReference type="InterPro" id="IPR008271">
    <property type="entry name" value="Ser/Thr_kinase_AS"/>
</dbReference>
<comment type="subcellular location">
    <subcellularLocation>
        <location evidence="2">Membrane</location>
        <topology evidence="2">Single-pass type I membrane protein</topology>
    </subcellularLocation>
</comment>
<dbReference type="InterPro" id="IPR010513">
    <property type="entry name" value="KEN_dom"/>
</dbReference>
<keyword evidence="13" id="KW-0460">Magnesium</keyword>
<keyword evidence="6" id="KW-0812">Transmembrane</keyword>
<evidence type="ECO:0000259" key="22">
    <source>
        <dbReference type="PROSITE" id="PS50011"/>
    </source>
</evidence>
<feature type="region of interest" description="Disordered" evidence="20">
    <location>
        <begin position="652"/>
        <end position="681"/>
    </location>
</feature>
<dbReference type="InterPro" id="IPR045133">
    <property type="entry name" value="IRE1/2-like"/>
</dbReference>
<reference evidence="24 25" key="1">
    <citation type="journal article" date="2013" name="Fungal Biol.">
        <title>Analysis of microsatellite markers in the genome of the plant pathogen Ceratocystis fimbriata.</title>
        <authorList>
            <person name="Simpson M.C."/>
            <person name="Wilken P.M."/>
            <person name="Coetzee M.P."/>
            <person name="Wingfield M.J."/>
            <person name="Wingfield B.D."/>
        </authorList>
    </citation>
    <scope>NUCLEOTIDE SEQUENCE [LARGE SCALE GENOMIC DNA]</scope>
    <source>
        <strain evidence="24 25">CBS 114723</strain>
    </source>
</reference>
<dbReference type="EC" id="2.7.11.1" evidence="3"/>
<dbReference type="GO" id="GO:0016787">
    <property type="term" value="F:hydrolase activity"/>
    <property type="evidence" value="ECO:0007669"/>
    <property type="project" value="UniProtKB-KW"/>
</dbReference>
<evidence type="ECO:0000256" key="16">
    <source>
        <dbReference type="ARBA" id="ARBA00023180"/>
    </source>
</evidence>
<evidence type="ECO:0000256" key="13">
    <source>
        <dbReference type="ARBA" id="ARBA00022842"/>
    </source>
</evidence>
<evidence type="ECO:0000256" key="7">
    <source>
        <dbReference type="ARBA" id="ARBA00022723"/>
    </source>
</evidence>
<feature type="chain" id="PRO_5013401548" description="non-specific serine/threonine protein kinase" evidence="21">
    <location>
        <begin position="26"/>
        <end position="1271"/>
    </location>
</feature>
<feature type="compositionally biased region" description="Polar residues" evidence="20">
    <location>
        <begin position="671"/>
        <end position="681"/>
    </location>
</feature>
<evidence type="ECO:0000256" key="1">
    <source>
        <dbReference type="ARBA" id="ARBA00001946"/>
    </source>
</evidence>
<evidence type="ECO:0000256" key="6">
    <source>
        <dbReference type="ARBA" id="ARBA00022692"/>
    </source>
</evidence>
<evidence type="ECO:0000259" key="23">
    <source>
        <dbReference type="PROSITE" id="PS51392"/>
    </source>
</evidence>
<dbReference type="SMART" id="SM00580">
    <property type="entry name" value="PUG"/>
    <property type="match status" value="1"/>
</dbReference>
<dbReference type="Gene3D" id="1.20.1440.180">
    <property type="entry name" value="KEN domain"/>
    <property type="match status" value="1"/>
</dbReference>
<feature type="domain" description="Protein kinase" evidence="22">
    <location>
        <begin position="842"/>
        <end position="1133"/>
    </location>
</feature>
<dbReference type="SUPFAM" id="SSF56112">
    <property type="entry name" value="Protein kinase-like (PK-like)"/>
    <property type="match status" value="1"/>
</dbReference>
<keyword evidence="7" id="KW-0479">Metal-binding</keyword>
<accession>A0A2C5WVH9</accession>
<dbReference type="InterPro" id="IPR038357">
    <property type="entry name" value="KEN_sf"/>
</dbReference>
<dbReference type="FunFam" id="3.30.200.20:FF:000077">
    <property type="entry name" value="Putative Serine/threonine-protein kinase/endoribonuclease IRE1"/>
    <property type="match status" value="1"/>
</dbReference>
<keyword evidence="15" id="KW-0472">Membrane</keyword>
<evidence type="ECO:0000256" key="9">
    <source>
        <dbReference type="ARBA" id="ARBA00022741"/>
    </source>
</evidence>
<reference evidence="24 25" key="2">
    <citation type="journal article" date="2013" name="IMA Fungus">
        <title>IMA Genome-F 1: Ceratocystis fimbriata: Draft nuclear genome sequence for the plant pathogen, Ceratocystis fimbriata.</title>
        <authorList>
            <person name="Wilken P.M."/>
            <person name="Steenkamp E.T."/>
            <person name="Wingfield M.J."/>
            <person name="de Beer Z.W."/>
            <person name="Wingfield B.D."/>
        </authorList>
    </citation>
    <scope>NUCLEOTIDE SEQUENCE [LARGE SCALE GENOMIC DNA]</scope>
    <source>
        <strain evidence="24 25">CBS 114723</strain>
    </source>
</reference>
<evidence type="ECO:0000256" key="10">
    <source>
        <dbReference type="ARBA" id="ARBA00022777"/>
    </source>
</evidence>
<name>A0A2C5WVH9_9PEZI</name>
<keyword evidence="14" id="KW-1133">Transmembrane helix</keyword>
<proteinExistence type="predicted"/>
<dbReference type="AlphaFoldDB" id="A0A2C5WVH9"/>
<feature type="compositionally biased region" description="Basic residues" evidence="20">
    <location>
        <begin position="757"/>
        <end position="776"/>
    </location>
</feature>
<dbReference type="CDD" id="cd09769">
    <property type="entry name" value="Luminal_IRE1"/>
    <property type="match status" value="1"/>
</dbReference>
<comment type="catalytic activity">
    <reaction evidence="17">
        <text>L-threonyl-[protein] + ATP = O-phospho-L-threonyl-[protein] + ADP + H(+)</text>
        <dbReference type="Rhea" id="RHEA:46608"/>
        <dbReference type="Rhea" id="RHEA-COMP:11060"/>
        <dbReference type="Rhea" id="RHEA-COMP:11605"/>
        <dbReference type="ChEBI" id="CHEBI:15378"/>
        <dbReference type="ChEBI" id="CHEBI:30013"/>
        <dbReference type="ChEBI" id="CHEBI:30616"/>
        <dbReference type="ChEBI" id="CHEBI:61977"/>
        <dbReference type="ChEBI" id="CHEBI:456216"/>
        <dbReference type="EC" id="2.7.11.1"/>
    </reaction>
    <physiologicalReaction direction="left-to-right" evidence="17">
        <dbReference type="Rhea" id="RHEA:46609"/>
    </physiologicalReaction>
</comment>
<dbReference type="SMART" id="SM00220">
    <property type="entry name" value="S_TKc"/>
    <property type="match status" value="1"/>
</dbReference>
<evidence type="ECO:0000256" key="20">
    <source>
        <dbReference type="SAM" id="MobiDB-lite"/>
    </source>
</evidence>
<evidence type="ECO:0000313" key="24">
    <source>
        <dbReference type="EMBL" id="PHH50205.1"/>
    </source>
</evidence>
<evidence type="ECO:0000256" key="15">
    <source>
        <dbReference type="ARBA" id="ARBA00023136"/>
    </source>
</evidence>
<dbReference type="GO" id="GO:0005524">
    <property type="term" value="F:ATP binding"/>
    <property type="evidence" value="ECO:0007669"/>
    <property type="project" value="UniProtKB-UniRule"/>
</dbReference>
<dbReference type="GO" id="GO:0036498">
    <property type="term" value="P:IRE1-mediated unfolded protein response"/>
    <property type="evidence" value="ECO:0007669"/>
    <property type="project" value="TreeGrafter"/>
</dbReference>